<evidence type="ECO:0000313" key="3">
    <source>
        <dbReference type="Proteomes" id="UP000823941"/>
    </source>
</evidence>
<name>A0ABQ7QXU9_PLUXY</name>
<organism evidence="2 3">
    <name type="scientific">Plutella xylostella</name>
    <name type="common">Diamondback moth</name>
    <name type="synonym">Plutella maculipennis</name>
    <dbReference type="NCBI Taxonomy" id="51655"/>
    <lineage>
        <taxon>Eukaryota</taxon>
        <taxon>Metazoa</taxon>
        <taxon>Ecdysozoa</taxon>
        <taxon>Arthropoda</taxon>
        <taxon>Hexapoda</taxon>
        <taxon>Insecta</taxon>
        <taxon>Pterygota</taxon>
        <taxon>Neoptera</taxon>
        <taxon>Endopterygota</taxon>
        <taxon>Lepidoptera</taxon>
        <taxon>Glossata</taxon>
        <taxon>Ditrysia</taxon>
        <taxon>Yponomeutoidea</taxon>
        <taxon>Plutellidae</taxon>
        <taxon>Plutella</taxon>
    </lineage>
</organism>
<gene>
    <name evidence="2" type="ORF">JYU34_004376</name>
</gene>
<comment type="caution">
    <text evidence="2">The sequence shown here is derived from an EMBL/GenBank/DDBJ whole genome shotgun (WGS) entry which is preliminary data.</text>
</comment>
<evidence type="ECO:0008006" key="4">
    <source>
        <dbReference type="Google" id="ProtNLM"/>
    </source>
</evidence>
<dbReference type="Proteomes" id="UP000823941">
    <property type="component" value="Chromosome 6"/>
</dbReference>
<feature type="region of interest" description="Disordered" evidence="1">
    <location>
        <begin position="34"/>
        <end position="56"/>
    </location>
</feature>
<evidence type="ECO:0000256" key="1">
    <source>
        <dbReference type="SAM" id="MobiDB-lite"/>
    </source>
</evidence>
<evidence type="ECO:0000313" key="2">
    <source>
        <dbReference type="EMBL" id="KAG7309863.1"/>
    </source>
</evidence>
<feature type="compositionally biased region" description="Polar residues" evidence="1">
    <location>
        <begin position="47"/>
        <end position="56"/>
    </location>
</feature>
<accession>A0ABQ7QXU9</accession>
<reference evidence="2 3" key="1">
    <citation type="submission" date="2021-06" db="EMBL/GenBank/DDBJ databases">
        <title>A haploid diamondback moth (Plutella xylostella L.) genome assembly resolves 31 chromosomes and identifies a diamide resistance mutation.</title>
        <authorList>
            <person name="Ward C.M."/>
            <person name="Perry K.D."/>
            <person name="Baker G."/>
            <person name="Powis K."/>
            <person name="Heckel D.G."/>
            <person name="Baxter S.W."/>
        </authorList>
    </citation>
    <scope>NUCLEOTIDE SEQUENCE [LARGE SCALE GENOMIC DNA]</scope>
    <source>
        <strain evidence="2 3">LV</strain>
        <tissue evidence="2">Single pupa</tissue>
    </source>
</reference>
<proteinExistence type="predicted"/>
<sequence>MGRQSSGLRYCSQRQAATCPARIRLHHTGGLDVIESAHNHPPPKYVKTSTGHYVKC</sequence>
<protein>
    <recommendedName>
        <fullName evidence="4">FLYWCH-type domain-containing protein</fullName>
    </recommendedName>
</protein>
<keyword evidence="3" id="KW-1185">Reference proteome</keyword>
<dbReference type="EMBL" id="JAHIBW010000006">
    <property type="protein sequence ID" value="KAG7309863.1"/>
    <property type="molecule type" value="Genomic_DNA"/>
</dbReference>